<sequence>MATFSVHKALFMIQLLLSSPLISCHPKVLKDKLDDSSPFPTNFLFGTASSSYQFEGAYLTDGKGLKNWDVFTHKPGQFQGTAAATLVSHWTIKSGVEAANTLDGIMALGSSMNKNMRFSDELCIPHSKGCSALTKTNSERPLKE</sequence>
<comment type="similarity">
    <text evidence="1">Belongs to the glycosyl hydrolase 1 family.</text>
</comment>
<reference evidence="4" key="1">
    <citation type="submission" date="2022-12" db="EMBL/GenBank/DDBJ databases">
        <title>Draft genome assemblies for two species of Escallonia (Escalloniales).</title>
        <authorList>
            <person name="Chanderbali A."/>
            <person name="Dervinis C."/>
            <person name="Anghel I."/>
            <person name="Soltis D."/>
            <person name="Soltis P."/>
            <person name="Zapata F."/>
        </authorList>
    </citation>
    <scope>NUCLEOTIDE SEQUENCE</scope>
    <source>
        <strain evidence="4">UCBG92.1500</strain>
        <tissue evidence="4">Leaf</tissue>
    </source>
</reference>
<evidence type="ECO:0000313" key="4">
    <source>
        <dbReference type="EMBL" id="KAK2973010.1"/>
    </source>
</evidence>
<feature type="signal peptide" evidence="3">
    <location>
        <begin position="1"/>
        <end position="24"/>
    </location>
</feature>
<dbReference type="GO" id="GO:0005975">
    <property type="term" value="P:carbohydrate metabolic process"/>
    <property type="evidence" value="ECO:0007669"/>
    <property type="project" value="InterPro"/>
</dbReference>
<keyword evidence="3" id="KW-0732">Signal</keyword>
<organism evidence="4 5">
    <name type="scientific">Escallonia rubra</name>
    <dbReference type="NCBI Taxonomy" id="112253"/>
    <lineage>
        <taxon>Eukaryota</taxon>
        <taxon>Viridiplantae</taxon>
        <taxon>Streptophyta</taxon>
        <taxon>Embryophyta</taxon>
        <taxon>Tracheophyta</taxon>
        <taxon>Spermatophyta</taxon>
        <taxon>Magnoliopsida</taxon>
        <taxon>eudicotyledons</taxon>
        <taxon>Gunneridae</taxon>
        <taxon>Pentapetalae</taxon>
        <taxon>asterids</taxon>
        <taxon>campanulids</taxon>
        <taxon>Escalloniales</taxon>
        <taxon>Escalloniaceae</taxon>
        <taxon>Escallonia</taxon>
    </lineage>
</organism>
<dbReference type="PROSITE" id="PS00653">
    <property type="entry name" value="GLYCOSYL_HYDROL_F1_2"/>
    <property type="match status" value="1"/>
</dbReference>
<evidence type="ECO:0000256" key="1">
    <source>
        <dbReference type="ARBA" id="ARBA00010838"/>
    </source>
</evidence>
<evidence type="ECO:0000256" key="3">
    <source>
        <dbReference type="SAM" id="SignalP"/>
    </source>
</evidence>
<protein>
    <submittedName>
        <fullName evidence="4">Uncharacterized protein</fullName>
    </submittedName>
</protein>
<accession>A0AA88R0G7</accession>
<dbReference type="Pfam" id="PF00232">
    <property type="entry name" value="Glyco_hydro_1"/>
    <property type="match status" value="1"/>
</dbReference>
<comment type="caution">
    <text evidence="4">The sequence shown here is derived from an EMBL/GenBank/DDBJ whole genome shotgun (WGS) entry which is preliminary data.</text>
</comment>
<dbReference type="SUPFAM" id="SSF51445">
    <property type="entry name" value="(Trans)glycosidases"/>
    <property type="match status" value="1"/>
</dbReference>
<dbReference type="Gene3D" id="3.20.20.80">
    <property type="entry name" value="Glycosidases"/>
    <property type="match status" value="1"/>
</dbReference>
<dbReference type="AlphaFoldDB" id="A0AA88R0G7"/>
<keyword evidence="5" id="KW-1185">Reference proteome</keyword>
<name>A0AA88R0G7_9ASTE</name>
<gene>
    <name evidence="4" type="ORF">RJ640_005553</name>
</gene>
<dbReference type="InterPro" id="IPR001360">
    <property type="entry name" value="Glyco_hydro_1"/>
</dbReference>
<dbReference type="InterPro" id="IPR033132">
    <property type="entry name" value="GH_1_N_CS"/>
</dbReference>
<keyword evidence="2" id="KW-0378">Hydrolase</keyword>
<dbReference type="InterPro" id="IPR017853">
    <property type="entry name" value="GH"/>
</dbReference>
<evidence type="ECO:0000313" key="5">
    <source>
        <dbReference type="Proteomes" id="UP001187471"/>
    </source>
</evidence>
<dbReference type="GO" id="GO:0004553">
    <property type="term" value="F:hydrolase activity, hydrolyzing O-glycosyl compounds"/>
    <property type="evidence" value="ECO:0007669"/>
    <property type="project" value="InterPro"/>
</dbReference>
<evidence type="ECO:0000256" key="2">
    <source>
        <dbReference type="ARBA" id="ARBA00022801"/>
    </source>
</evidence>
<dbReference type="Proteomes" id="UP001187471">
    <property type="component" value="Unassembled WGS sequence"/>
</dbReference>
<feature type="chain" id="PRO_5041735071" evidence="3">
    <location>
        <begin position="25"/>
        <end position="144"/>
    </location>
</feature>
<proteinExistence type="inferred from homology"/>
<dbReference type="EMBL" id="JAVXUO010002473">
    <property type="protein sequence ID" value="KAK2973010.1"/>
    <property type="molecule type" value="Genomic_DNA"/>
</dbReference>